<dbReference type="OrthoDB" id="115213at2"/>
<sequence>MTTAKPTSIDEYIAGFPDDIQQILQQVRATIRQAAPEAEEKISYAMPAFTLHGNLIYFAGYKSHIGLYPTPAGIDEFKDDLAKYKGAKGSVQFPIDQPMPLDLIARITKFLVKRNLEKAKK</sequence>
<dbReference type="EMBL" id="CP042437">
    <property type="protein sequence ID" value="QEC77986.1"/>
    <property type="molecule type" value="Genomic_DNA"/>
</dbReference>
<dbReference type="InterPro" id="IPR014922">
    <property type="entry name" value="YdhG-like"/>
</dbReference>
<protein>
    <recommendedName>
        <fullName evidence="1">YdhG-like domain-containing protein</fullName>
    </recommendedName>
</protein>
<evidence type="ECO:0000313" key="2">
    <source>
        <dbReference type="EMBL" id="QEC77986.1"/>
    </source>
</evidence>
<dbReference type="SUPFAM" id="SSF159888">
    <property type="entry name" value="YdhG-like"/>
    <property type="match status" value="1"/>
</dbReference>
<reference evidence="2 3" key="1">
    <citation type="journal article" date="2013" name="J. Microbiol.">
        <title>Mucilaginibacter ginsenosidivorax sp. nov., with ginsenoside converting activity isolated from sediment.</title>
        <authorList>
            <person name="Kim J.K."/>
            <person name="Choi T.E."/>
            <person name="Liu Q.M."/>
            <person name="Park H.Y."/>
            <person name="Yi T.H."/>
            <person name="Yoon M.H."/>
            <person name="Kim S.C."/>
            <person name="Im W.T."/>
        </authorList>
    </citation>
    <scope>NUCLEOTIDE SEQUENCE [LARGE SCALE GENOMIC DNA]</scope>
    <source>
        <strain evidence="2 3">KHI28</strain>
    </source>
</reference>
<feature type="domain" description="YdhG-like" evidence="1">
    <location>
        <begin position="21"/>
        <end position="110"/>
    </location>
</feature>
<dbReference type="Gene3D" id="3.90.1150.200">
    <property type="match status" value="1"/>
</dbReference>
<proteinExistence type="predicted"/>
<dbReference type="KEGG" id="mgk:FSB76_19340"/>
<evidence type="ECO:0000313" key="3">
    <source>
        <dbReference type="Proteomes" id="UP000321362"/>
    </source>
</evidence>
<evidence type="ECO:0000259" key="1">
    <source>
        <dbReference type="Pfam" id="PF08818"/>
    </source>
</evidence>
<keyword evidence="3" id="KW-1185">Reference proteome</keyword>
<organism evidence="2 3">
    <name type="scientific">Mucilaginibacter ginsenosidivorax</name>
    <dbReference type="NCBI Taxonomy" id="862126"/>
    <lineage>
        <taxon>Bacteria</taxon>
        <taxon>Pseudomonadati</taxon>
        <taxon>Bacteroidota</taxon>
        <taxon>Sphingobacteriia</taxon>
        <taxon>Sphingobacteriales</taxon>
        <taxon>Sphingobacteriaceae</taxon>
        <taxon>Mucilaginibacter</taxon>
    </lineage>
</organism>
<gene>
    <name evidence="2" type="ORF">FSB76_19340</name>
</gene>
<dbReference type="RefSeq" id="WP_147056183.1">
    <property type="nucleotide sequence ID" value="NZ_CP042437.1"/>
</dbReference>
<dbReference type="Pfam" id="PF08818">
    <property type="entry name" value="DUF1801"/>
    <property type="match status" value="1"/>
</dbReference>
<name>A0A5B8W4Y7_9SPHI</name>
<dbReference type="AlphaFoldDB" id="A0A5B8W4Y7"/>
<accession>A0A5B8W4Y7</accession>
<dbReference type="Proteomes" id="UP000321362">
    <property type="component" value="Chromosome"/>
</dbReference>